<accession>A0A7W6NJB8</accession>
<keyword evidence="1 3" id="KW-0479">Metal-binding</keyword>
<evidence type="ECO:0000256" key="2">
    <source>
        <dbReference type="ARBA" id="ARBA00023004"/>
    </source>
</evidence>
<evidence type="ECO:0000256" key="3">
    <source>
        <dbReference type="PROSITE-ProRule" id="PRU00433"/>
    </source>
</evidence>
<dbReference type="Gene3D" id="3.40.50.620">
    <property type="entry name" value="HUPs"/>
    <property type="match status" value="1"/>
</dbReference>
<name>A0A7W6NJB8_9HYPH</name>
<dbReference type="SUPFAM" id="SSF52402">
    <property type="entry name" value="Adenine nucleotide alpha hydrolases-like"/>
    <property type="match status" value="1"/>
</dbReference>
<dbReference type="Proteomes" id="UP000528286">
    <property type="component" value="Unassembled WGS sequence"/>
</dbReference>
<dbReference type="AlphaFoldDB" id="A0A7W6NJB8"/>
<keyword evidence="6" id="KW-1185">Reference proteome</keyword>
<proteinExistence type="predicted"/>
<evidence type="ECO:0000313" key="6">
    <source>
        <dbReference type="Proteomes" id="UP000528286"/>
    </source>
</evidence>
<dbReference type="GO" id="GO:0046872">
    <property type="term" value="F:metal ion binding"/>
    <property type="evidence" value="ECO:0007669"/>
    <property type="project" value="UniProtKB-KW"/>
</dbReference>
<keyword evidence="5" id="KW-0808">Transferase</keyword>
<dbReference type="NCBIfam" id="TIGR03573">
    <property type="entry name" value="WbuX"/>
    <property type="match status" value="1"/>
</dbReference>
<dbReference type="EMBL" id="JACIEZ010000002">
    <property type="protein sequence ID" value="MBB4064220.1"/>
    <property type="molecule type" value="Genomic_DNA"/>
</dbReference>
<feature type="domain" description="Cytochrome c" evidence="4">
    <location>
        <begin position="14"/>
        <end position="121"/>
    </location>
</feature>
<dbReference type="GO" id="GO:0009055">
    <property type="term" value="F:electron transfer activity"/>
    <property type="evidence" value="ECO:0007669"/>
    <property type="project" value="InterPro"/>
</dbReference>
<gene>
    <name evidence="5" type="ORF">GGR23_001397</name>
</gene>
<keyword evidence="2 3" id="KW-0408">Iron</keyword>
<dbReference type="InterPro" id="IPR009056">
    <property type="entry name" value="Cyt_c-like_dom"/>
</dbReference>
<dbReference type="InterPro" id="IPR014729">
    <property type="entry name" value="Rossmann-like_a/b/a_fold"/>
</dbReference>
<dbReference type="InterPro" id="IPR020022">
    <property type="entry name" value="N-acetyl_sugar_amidoTrfase"/>
</dbReference>
<dbReference type="CDD" id="cd01996">
    <property type="entry name" value="AANH_WbpG-like"/>
    <property type="match status" value="1"/>
</dbReference>
<sequence length="381" mass="43788">MTALKYQRCSRCVMDTTDPEIVFDAAGVCNHCHSFESLKGTKWFPGPEGQPKLQAMLDRVKAEGRKQEYDSILGLSGGADSTYLAMKMKDWGLRPLVVHVDAGWNSELAVANIERVVKYCGYDLHTHVIDWEEMRDLHLAYLKAGIPNQDVPQDHAFFASLYNFATSNGIRTIFSGGNLATEGVFPKSWHGSAMDAINLKAIHAKYGSHPLKSYPTVSFFNYYFWYPFAKKMRTVRPLNFMPYVKADAIREMENTFGYKPYDRKHGESLFTKLFQNYYLPTKFGYDKRIPHLSSLIVSGQMTRDEALSKLQEPLYDPFELETDITYFCKKLRISRDEFNALMTAPNRHHTDFPTWDNRYRIAKKGQDIVGRLLGRQIAVYS</sequence>
<evidence type="ECO:0000256" key="1">
    <source>
        <dbReference type="ARBA" id="ARBA00022723"/>
    </source>
</evidence>
<keyword evidence="3" id="KW-0349">Heme</keyword>
<reference evidence="5 6" key="1">
    <citation type="submission" date="2020-08" db="EMBL/GenBank/DDBJ databases">
        <title>Genomic Encyclopedia of Type Strains, Phase IV (KMG-IV): sequencing the most valuable type-strain genomes for metagenomic binning, comparative biology and taxonomic classification.</title>
        <authorList>
            <person name="Goeker M."/>
        </authorList>
    </citation>
    <scope>NUCLEOTIDE SEQUENCE [LARGE SCALE GENOMIC DNA]</scope>
    <source>
        <strain evidence="5 6">DSM 29853</strain>
    </source>
</reference>
<dbReference type="RefSeq" id="WP_183365453.1">
    <property type="nucleotide sequence ID" value="NZ_JACIEZ010000002.1"/>
</dbReference>
<protein>
    <submittedName>
        <fullName evidence="5">N-acetyl sugar amidotransferase</fullName>
    </submittedName>
</protein>
<dbReference type="GO" id="GO:0016740">
    <property type="term" value="F:transferase activity"/>
    <property type="evidence" value="ECO:0007669"/>
    <property type="project" value="UniProtKB-KW"/>
</dbReference>
<organism evidence="5 6">
    <name type="scientific">Gellertiella hungarica</name>
    <dbReference type="NCBI Taxonomy" id="1572859"/>
    <lineage>
        <taxon>Bacteria</taxon>
        <taxon>Pseudomonadati</taxon>
        <taxon>Pseudomonadota</taxon>
        <taxon>Alphaproteobacteria</taxon>
        <taxon>Hyphomicrobiales</taxon>
        <taxon>Rhizobiaceae</taxon>
        <taxon>Gellertiella</taxon>
    </lineage>
</organism>
<evidence type="ECO:0000259" key="4">
    <source>
        <dbReference type="PROSITE" id="PS51007"/>
    </source>
</evidence>
<comment type="caution">
    <text evidence="5">The sequence shown here is derived from an EMBL/GenBank/DDBJ whole genome shotgun (WGS) entry which is preliminary data.</text>
</comment>
<dbReference type="GO" id="GO:0020037">
    <property type="term" value="F:heme binding"/>
    <property type="evidence" value="ECO:0007669"/>
    <property type="project" value="InterPro"/>
</dbReference>
<evidence type="ECO:0000313" key="5">
    <source>
        <dbReference type="EMBL" id="MBB4064220.1"/>
    </source>
</evidence>
<dbReference type="PROSITE" id="PS51007">
    <property type="entry name" value="CYTC"/>
    <property type="match status" value="1"/>
</dbReference>